<name>A0A6L2LUL0_TANCI</name>
<evidence type="ECO:0000313" key="2">
    <source>
        <dbReference type="EMBL" id="GEU65010.1"/>
    </source>
</evidence>
<feature type="region of interest" description="Disordered" evidence="1">
    <location>
        <begin position="1"/>
        <end position="65"/>
    </location>
</feature>
<accession>A0A6L2LUL0</accession>
<sequence length="399" mass="44441">MSVKYPNYVNLTSSSKKQPNEKTLSPPPRKKSLSPPQAPSKSISSKSTHHTSSSLPSESPTLTHVAPPPKLHFVIPIKLKPQELPPPQILLNDPYVQTMDNWPLGPSNPSPPLRLQPRIHQKALDGSIKSTGRIQETRDPNEEITKYLMLLEQLDSNVILNGDSPIPTRLVEGVVQPVAPTSAEQKLARKNELKARGTLLMAFPDKHQLKFNSHKDAKTLMEAIEKRFGGNTETKKGQKTFLKQQFENFTGSSSEGSYDWSYQAEEEPANFALMAFLASSASSDTEVPSCSQACSKAYAQLHFQYDKLTIGFRKSQFDVISYQAESDCDSLSPSSLNHRLQPSGGYHAVHPPIIRTFMPPKPDLVFHTAPIVVETDHVRISPKQIFKPVERAIYLCNNK</sequence>
<evidence type="ECO:0000256" key="1">
    <source>
        <dbReference type="SAM" id="MobiDB-lite"/>
    </source>
</evidence>
<reference evidence="2" key="1">
    <citation type="journal article" date="2019" name="Sci. Rep.">
        <title>Draft genome of Tanacetum cinerariifolium, the natural source of mosquito coil.</title>
        <authorList>
            <person name="Yamashiro T."/>
            <person name="Shiraishi A."/>
            <person name="Satake H."/>
            <person name="Nakayama K."/>
        </authorList>
    </citation>
    <scope>NUCLEOTIDE SEQUENCE</scope>
</reference>
<organism evidence="2">
    <name type="scientific">Tanacetum cinerariifolium</name>
    <name type="common">Dalmatian daisy</name>
    <name type="synonym">Chrysanthemum cinerariifolium</name>
    <dbReference type="NCBI Taxonomy" id="118510"/>
    <lineage>
        <taxon>Eukaryota</taxon>
        <taxon>Viridiplantae</taxon>
        <taxon>Streptophyta</taxon>
        <taxon>Embryophyta</taxon>
        <taxon>Tracheophyta</taxon>
        <taxon>Spermatophyta</taxon>
        <taxon>Magnoliopsida</taxon>
        <taxon>eudicotyledons</taxon>
        <taxon>Gunneridae</taxon>
        <taxon>Pentapetalae</taxon>
        <taxon>asterids</taxon>
        <taxon>campanulids</taxon>
        <taxon>Asterales</taxon>
        <taxon>Asteraceae</taxon>
        <taxon>Asteroideae</taxon>
        <taxon>Anthemideae</taxon>
        <taxon>Anthemidinae</taxon>
        <taxon>Tanacetum</taxon>
    </lineage>
</organism>
<dbReference type="AlphaFoldDB" id="A0A6L2LUL0"/>
<feature type="compositionally biased region" description="Low complexity" evidence="1">
    <location>
        <begin position="33"/>
        <end position="63"/>
    </location>
</feature>
<proteinExistence type="predicted"/>
<dbReference type="EMBL" id="BKCJ010005119">
    <property type="protein sequence ID" value="GEU65010.1"/>
    <property type="molecule type" value="Genomic_DNA"/>
</dbReference>
<comment type="caution">
    <text evidence="2">The sequence shown here is derived from an EMBL/GenBank/DDBJ whole genome shotgun (WGS) entry which is preliminary data.</text>
</comment>
<gene>
    <name evidence="2" type="ORF">Tci_036988</name>
</gene>
<protein>
    <submittedName>
        <fullName evidence="2">Ribonuclease H-like domain-containing protein</fullName>
    </submittedName>
</protein>
<feature type="compositionally biased region" description="Polar residues" evidence="1">
    <location>
        <begin position="9"/>
        <end position="23"/>
    </location>
</feature>